<dbReference type="Gene3D" id="2.120.10.30">
    <property type="entry name" value="TolB, C-terminal domain"/>
    <property type="match status" value="2"/>
</dbReference>
<dbReference type="AlphaFoldDB" id="A0A381N6H0"/>
<accession>A0A381N6H0</accession>
<dbReference type="InterPro" id="IPR050952">
    <property type="entry name" value="TRIM-NHL_E3_ligases"/>
</dbReference>
<evidence type="ECO:0000313" key="1">
    <source>
        <dbReference type="EMBL" id="SUZ50211.1"/>
    </source>
</evidence>
<evidence type="ECO:0008006" key="2">
    <source>
        <dbReference type="Google" id="ProtNLM"/>
    </source>
</evidence>
<dbReference type="InterPro" id="IPR011042">
    <property type="entry name" value="6-blade_b-propeller_TolB-like"/>
</dbReference>
<proteinExistence type="predicted"/>
<dbReference type="EMBL" id="UINC01000158">
    <property type="protein sequence ID" value="SUZ50211.1"/>
    <property type="molecule type" value="Genomic_DNA"/>
</dbReference>
<gene>
    <name evidence="1" type="ORF">METZ01_LOCUS3065</name>
</gene>
<reference evidence="1" key="1">
    <citation type="submission" date="2018-05" db="EMBL/GenBank/DDBJ databases">
        <authorList>
            <person name="Lanie J.A."/>
            <person name="Ng W.-L."/>
            <person name="Kazmierczak K.M."/>
            <person name="Andrzejewski T.M."/>
            <person name="Davidsen T.M."/>
            <person name="Wayne K.J."/>
            <person name="Tettelin H."/>
            <person name="Glass J.I."/>
            <person name="Rusch D."/>
            <person name="Podicherti R."/>
            <person name="Tsui H.-C.T."/>
            <person name="Winkler M.E."/>
        </authorList>
    </citation>
    <scope>NUCLEOTIDE SEQUENCE</scope>
</reference>
<dbReference type="SUPFAM" id="SSF101898">
    <property type="entry name" value="NHL repeat"/>
    <property type="match status" value="1"/>
</dbReference>
<dbReference type="PANTHER" id="PTHR24104:SF25">
    <property type="entry name" value="PROTEIN LIN-41"/>
    <property type="match status" value="1"/>
</dbReference>
<dbReference type="PROSITE" id="PS51257">
    <property type="entry name" value="PROKAR_LIPOPROTEIN"/>
    <property type="match status" value="1"/>
</dbReference>
<protein>
    <recommendedName>
        <fullName evidence="2">SMP-30/Gluconolactonase/LRE-like region domain-containing protein</fullName>
    </recommendedName>
</protein>
<name>A0A381N6H0_9ZZZZ</name>
<dbReference type="PANTHER" id="PTHR24104">
    <property type="entry name" value="E3 UBIQUITIN-PROTEIN LIGASE NHLRC1-RELATED"/>
    <property type="match status" value="1"/>
</dbReference>
<organism evidence="1">
    <name type="scientific">marine metagenome</name>
    <dbReference type="NCBI Taxonomy" id="408172"/>
    <lineage>
        <taxon>unclassified sequences</taxon>
        <taxon>metagenomes</taxon>
        <taxon>ecological metagenomes</taxon>
    </lineage>
</organism>
<dbReference type="GO" id="GO:0008270">
    <property type="term" value="F:zinc ion binding"/>
    <property type="evidence" value="ECO:0007669"/>
    <property type="project" value="UniProtKB-KW"/>
</dbReference>
<sequence>MNKNFHLILISGLLISACLQKFSIPEDLENESELEFSAGDTTYLQLSPVWGDDYGIGDPTEISIAQDGRIFIADSAAHSILVLDQDGGQPDGFFALRNLEDRNGMAISPIDMDVDQKMNVFFIDGSQRVFIWNQYWNTAGIAQVSSTGSFRHIQTGALQDETAGTESWLSLLNNDEWELMNTTFTSDQSVIDSLINPYLFYDGSMEKNQYLDPYYKPDSSQFTGITSPAGQGNMIFVSDSYGGTNNQFRLVQVNFQRSRLLELQTGELVWAFTGVFGATIKGYGTGAGTVNEPLSIEVDYQGNLYYTQAGDYFPVHMIIPNLSGDFAVYSSGFQPGASDIMNASLYGSALDVAVDENKNVYVVDGADSDVIVFDANGKYFKEAGYESNSNIEESIMNQPAAVTVDKRGVVYVCDRGDGAVYRFKLSNSLDEDLKPDD</sequence>